<evidence type="ECO:0000256" key="2">
    <source>
        <dbReference type="ARBA" id="ARBA00005748"/>
    </source>
</evidence>
<evidence type="ECO:0000256" key="7">
    <source>
        <dbReference type="ARBA" id="ARBA00023242"/>
    </source>
</evidence>
<evidence type="ECO:0000256" key="9">
    <source>
        <dbReference type="SAM" id="SignalP"/>
    </source>
</evidence>
<feature type="transmembrane region" description="Helical" evidence="8">
    <location>
        <begin position="156"/>
        <end position="178"/>
    </location>
</feature>
<feature type="transmembrane region" description="Helical" evidence="8">
    <location>
        <begin position="126"/>
        <end position="144"/>
    </location>
</feature>
<dbReference type="PROSITE" id="PS51257">
    <property type="entry name" value="PROKAR_LIPOPROTEIN"/>
    <property type="match status" value="1"/>
</dbReference>
<evidence type="ECO:0000256" key="3">
    <source>
        <dbReference type="ARBA" id="ARBA00022692"/>
    </source>
</evidence>
<reference evidence="10" key="1">
    <citation type="journal article" date="2022" name="Plant J.">
        <title>Strategies of tolerance reflected in two North American maple genomes.</title>
        <authorList>
            <person name="McEvoy S.L."/>
            <person name="Sezen U.U."/>
            <person name="Trouern-Trend A."/>
            <person name="McMahon S.M."/>
            <person name="Schaberg P.G."/>
            <person name="Yang J."/>
            <person name="Wegrzyn J.L."/>
            <person name="Swenson N.G."/>
        </authorList>
    </citation>
    <scope>NUCLEOTIDE SEQUENCE</scope>
    <source>
        <strain evidence="10">NS2018</strain>
    </source>
</reference>
<dbReference type="PANTHER" id="PTHR31587">
    <property type="entry name" value="TRANSMEMBRANE PROTEIN (DUF2215)"/>
    <property type="match status" value="1"/>
</dbReference>
<dbReference type="EMBL" id="JAUESC010000001">
    <property type="protein sequence ID" value="KAK0608284.1"/>
    <property type="molecule type" value="Genomic_DNA"/>
</dbReference>
<evidence type="ECO:0000256" key="6">
    <source>
        <dbReference type="ARBA" id="ARBA00023136"/>
    </source>
</evidence>
<reference evidence="10" key="2">
    <citation type="submission" date="2023-06" db="EMBL/GenBank/DDBJ databases">
        <authorList>
            <person name="Swenson N.G."/>
            <person name="Wegrzyn J.L."/>
            <person name="Mcevoy S.L."/>
        </authorList>
    </citation>
    <scope>NUCLEOTIDE SEQUENCE</scope>
    <source>
        <strain evidence="10">NS2018</strain>
        <tissue evidence="10">Leaf</tissue>
    </source>
</reference>
<evidence type="ECO:0000256" key="1">
    <source>
        <dbReference type="ARBA" id="ARBA00004575"/>
    </source>
</evidence>
<accession>A0AA39TH55</accession>
<dbReference type="PANTHER" id="PTHR31587:SF3">
    <property type="entry name" value="EXPRESSED PROTEIN"/>
    <property type="match status" value="1"/>
</dbReference>
<keyword evidence="6 8" id="KW-0472">Membrane</keyword>
<keyword evidence="5 8" id="KW-1133">Transmembrane helix</keyword>
<dbReference type="Pfam" id="PF10225">
    <property type="entry name" value="NEMP"/>
    <property type="match status" value="1"/>
</dbReference>
<keyword evidence="11" id="KW-1185">Reference proteome</keyword>
<dbReference type="AlphaFoldDB" id="A0AA39TH55"/>
<comment type="subcellular location">
    <subcellularLocation>
        <location evidence="1">Nucleus inner membrane</location>
        <topology evidence="1">Multi-pass membrane protein</topology>
        <orientation evidence="1">Nucleoplasmic side</orientation>
    </subcellularLocation>
</comment>
<comment type="similarity">
    <text evidence="2">Belongs to the NEMP family.</text>
</comment>
<evidence type="ECO:0000313" key="10">
    <source>
        <dbReference type="EMBL" id="KAK0608284.1"/>
    </source>
</evidence>
<dbReference type="Proteomes" id="UP001168877">
    <property type="component" value="Unassembled WGS sequence"/>
</dbReference>
<evidence type="ECO:0000313" key="11">
    <source>
        <dbReference type="Proteomes" id="UP001168877"/>
    </source>
</evidence>
<keyword evidence="7" id="KW-0539">Nucleus</keyword>
<sequence length="327" mass="36855">MGCHRFTSSLSFFTCICYLLLIISSSQACERVKVSGHSRLKLGNYASSSKVTATTLHGQILVCFHRNASLGLCECVKNEWKAGVEKGNIWSSVNMSPFEDKYVDVNCITKGCGPVSVEVKEYVQRWRLFFLASGFVLFVLAPILSKWVHFYYTSSVLMGVLFVIIFLIFQFGAAYILFGKFSMLVDSLVVDFGIREEMHLPSTLDVPLALICYSTICCLVTCPNWLADVKKLLHQLIQKTQKLGDGNGNGNSQQIYLSTFHKTGPRRRFREQEWEDFTFESTQQALAQHFASPEFTAWMVEHAQQIKLFSSDTSDTESTNGNLDSSD</sequence>
<comment type="caution">
    <text evidence="10">The sequence shown here is derived from an EMBL/GenBank/DDBJ whole genome shotgun (WGS) entry which is preliminary data.</text>
</comment>
<name>A0AA39TH55_ACESA</name>
<protein>
    <submittedName>
        <fullName evidence="10">Uncharacterized protein</fullName>
    </submittedName>
</protein>
<proteinExistence type="inferred from homology"/>
<keyword evidence="4 9" id="KW-0732">Signal</keyword>
<dbReference type="GO" id="GO:0005637">
    <property type="term" value="C:nuclear inner membrane"/>
    <property type="evidence" value="ECO:0007669"/>
    <property type="project" value="UniProtKB-SubCell"/>
</dbReference>
<evidence type="ECO:0000256" key="5">
    <source>
        <dbReference type="ARBA" id="ARBA00022989"/>
    </source>
</evidence>
<dbReference type="InterPro" id="IPR019358">
    <property type="entry name" value="NEMP_fam"/>
</dbReference>
<evidence type="ECO:0000256" key="4">
    <source>
        <dbReference type="ARBA" id="ARBA00022729"/>
    </source>
</evidence>
<feature type="chain" id="PRO_5041450940" evidence="9">
    <location>
        <begin position="29"/>
        <end position="327"/>
    </location>
</feature>
<organism evidence="10 11">
    <name type="scientific">Acer saccharum</name>
    <name type="common">Sugar maple</name>
    <dbReference type="NCBI Taxonomy" id="4024"/>
    <lineage>
        <taxon>Eukaryota</taxon>
        <taxon>Viridiplantae</taxon>
        <taxon>Streptophyta</taxon>
        <taxon>Embryophyta</taxon>
        <taxon>Tracheophyta</taxon>
        <taxon>Spermatophyta</taxon>
        <taxon>Magnoliopsida</taxon>
        <taxon>eudicotyledons</taxon>
        <taxon>Gunneridae</taxon>
        <taxon>Pentapetalae</taxon>
        <taxon>rosids</taxon>
        <taxon>malvids</taxon>
        <taxon>Sapindales</taxon>
        <taxon>Sapindaceae</taxon>
        <taxon>Hippocastanoideae</taxon>
        <taxon>Acereae</taxon>
        <taxon>Acer</taxon>
    </lineage>
</organism>
<keyword evidence="3 8" id="KW-0812">Transmembrane</keyword>
<gene>
    <name evidence="10" type="ORF">LWI29_028332</name>
</gene>
<feature type="signal peptide" evidence="9">
    <location>
        <begin position="1"/>
        <end position="28"/>
    </location>
</feature>
<evidence type="ECO:0000256" key="8">
    <source>
        <dbReference type="SAM" id="Phobius"/>
    </source>
</evidence>